<evidence type="ECO:0000256" key="4">
    <source>
        <dbReference type="SAM" id="SignalP"/>
    </source>
</evidence>
<accession>A0A5A8CPX6</accession>
<reference evidence="6 7" key="1">
    <citation type="submission" date="2019-07" db="EMBL/GenBank/DDBJ databases">
        <title>Genomes of Cafeteria roenbergensis.</title>
        <authorList>
            <person name="Fischer M.G."/>
            <person name="Hackl T."/>
            <person name="Roman M."/>
        </authorList>
    </citation>
    <scope>NUCLEOTIDE SEQUENCE [LARGE SCALE GENOMIC DNA]</scope>
    <source>
        <strain evidence="6 7">BVI</strain>
    </source>
</reference>
<name>A0A5A8CPX6_CAFRO</name>
<feature type="chain" id="PRO_5022912869" description="Sulfatase N-terminal domain-containing protein" evidence="4">
    <location>
        <begin position="22"/>
        <end position="613"/>
    </location>
</feature>
<dbReference type="PANTHER" id="PTHR10342:SF274">
    <property type="entry name" value="ARYLSULFATASE B"/>
    <property type="match status" value="1"/>
</dbReference>
<evidence type="ECO:0000256" key="1">
    <source>
        <dbReference type="ARBA" id="ARBA00022723"/>
    </source>
</evidence>
<feature type="signal peptide" evidence="4">
    <location>
        <begin position="1"/>
        <end position="21"/>
    </location>
</feature>
<keyword evidence="7" id="KW-1185">Reference proteome</keyword>
<keyword evidence="1" id="KW-0479">Metal-binding</keyword>
<evidence type="ECO:0000256" key="3">
    <source>
        <dbReference type="ARBA" id="ARBA00023180"/>
    </source>
</evidence>
<sequence length="613" mass="66421">MRAGTWRAAAVWCLLLAVAVAARGPRHVVVILADDLGHADLEWMSTPLGQIKTPNLRKLRERGIQLDNYHVQQVCSPSRAALHTGRYPIRYGMQHYVIPHNGTWGVPTDEVFLPAVLKRARGFKTAHTGKHHMGMAKWRYTPTFRGYDSFVGYYGGECTYFGCFYDTTYDMHRDMRPECGPGCSEVAWDLDSTYSTYIFTDRAVEVIKETDAQADRLFLYVAYQAVHSPNQVPQQYVDPYNATIADQKRRTFAGMLSCMDEGIGNITEALRAKGMLDDTLIVFSTDNGGPVDVPDCDVCADATGSVNWPLRGGKFSLWQGGVLGTAFIAGSGVPESRFGTSYGGLMHIADWLPTLAYGALGIGPEEVPTKPLDGVNQWDAIVGNAAPPRESYLVNIDRLHEDGGHAGFQQGDWKLMVGRGGPPDSWMAPLTSGPAVSGTRLAAELEATRAAQRGVPLALARGACIVSADKALRRPGGCDSGVMSPGGFAASPDLGHCYLENDTLAGAVVNSTFASCFAACQRTPGCAAFSLVPHPPTGLSSWYNTTVQLFNIADDPYERHDLAAERPDVVARLLPELHAINATVVPPAHHDPNCPPFDPSKTNNSYLPWCGMG</sequence>
<dbReference type="InterPro" id="IPR017850">
    <property type="entry name" value="Alkaline_phosphatase_core_sf"/>
</dbReference>
<evidence type="ECO:0000259" key="5">
    <source>
        <dbReference type="Pfam" id="PF00884"/>
    </source>
</evidence>
<protein>
    <recommendedName>
        <fullName evidence="5">Sulfatase N-terminal domain-containing protein</fullName>
    </recommendedName>
</protein>
<gene>
    <name evidence="6" type="ORF">FNF29_02470</name>
</gene>
<evidence type="ECO:0000256" key="2">
    <source>
        <dbReference type="ARBA" id="ARBA00022837"/>
    </source>
</evidence>
<keyword evidence="3" id="KW-0325">Glycoprotein</keyword>
<proteinExistence type="predicted"/>
<dbReference type="SUPFAM" id="SSF53649">
    <property type="entry name" value="Alkaline phosphatase-like"/>
    <property type="match status" value="1"/>
</dbReference>
<dbReference type="GO" id="GO:0008484">
    <property type="term" value="F:sulfuric ester hydrolase activity"/>
    <property type="evidence" value="ECO:0007669"/>
    <property type="project" value="InterPro"/>
</dbReference>
<dbReference type="Gene3D" id="3.30.1120.10">
    <property type="match status" value="2"/>
</dbReference>
<evidence type="ECO:0000313" key="7">
    <source>
        <dbReference type="Proteomes" id="UP000323011"/>
    </source>
</evidence>
<dbReference type="PANTHER" id="PTHR10342">
    <property type="entry name" value="ARYLSULFATASE"/>
    <property type="match status" value="1"/>
</dbReference>
<evidence type="ECO:0000313" key="6">
    <source>
        <dbReference type="EMBL" id="KAA0154250.1"/>
    </source>
</evidence>
<dbReference type="Proteomes" id="UP000323011">
    <property type="component" value="Unassembled WGS sequence"/>
</dbReference>
<comment type="caution">
    <text evidence="6">The sequence shown here is derived from an EMBL/GenBank/DDBJ whole genome shotgun (WGS) entry which is preliminary data.</text>
</comment>
<keyword evidence="4" id="KW-0732">Signal</keyword>
<feature type="domain" description="Sulfatase N-terminal" evidence="5">
    <location>
        <begin position="26"/>
        <end position="356"/>
    </location>
</feature>
<dbReference type="InterPro" id="IPR047115">
    <property type="entry name" value="ARSB"/>
</dbReference>
<keyword evidence="2" id="KW-0106">Calcium</keyword>
<dbReference type="Gene3D" id="3.40.720.10">
    <property type="entry name" value="Alkaline Phosphatase, subunit A"/>
    <property type="match status" value="1"/>
</dbReference>
<dbReference type="AlphaFoldDB" id="A0A5A8CPX6"/>
<dbReference type="OMA" id="HEHCVFI"/>
<dbReference type="InterPro" id="IPR000917">
    <property type="entry name" value="Sulfatase_N"/>
</dbReference>
<organism evidence="6 7">
    <name type="scientific">Cafeteria roenbergensis</name>
    <name type="common">Marine flagellate</name>
    <dbReference type="NCBI Taxonomy" id="33653"/>
    <lineage>
        <taxon>Eukaryota</taxon>
        <taxon>Sar</taxon>
        <taxon>Stramenopiles</taxon>
        <taxon>Bigyra</taxon>
        <taxon>Opalozoa</taxon>
        <taxon>Bicosoecida</taxon>
        <taxon>Cafeteriaceae</taxon>
        <taxon>Cafeteria</taxon>
    </lineage>
</organism>
<dbReference type="CDD" id="cd16029">
    <property type="entry name" value="4-S"/>
    <property type="match status" value="1"/>
</dbReference>
<dbReference type="Pfam" id="PF00884">
    <property type="entry name" value="Sulfatase"/>
    <property type="match status" value="1"/>
</dbReference>
<dbReference type="EMBL" id="VLTN01000012">
    <property type="protein sequence ID" value="KAA0154250.1"/>
    <property type="molecule type" value="Genomic_DNA"/>
</dbReference>
<dbReference type="GO" id="GO:0046872">
    <property type="term" value="F:metal ion binding"/>
    <property type="evidence" value="ECO:0007669"/>
    <property type="project" value="UniProtKB-KW"/>
</dbReference>